<protein>
    <submittedName>
        <fullName evidence="1">4394_t:CDS:1</fullName>
    </submittedName>
</protein>
<name>A0ACA9SLM1_9GLOM</name>
<dbReference type="Proteomes" id="UP000789920">
    <property type="component" value="Unassembled WGS sequence"/>
</dbReference>
<feature type="non-terminal residue" evidence="1">
    <location>
        <position position="77"/>
    </location>
</feature>
<keyword evidence="2" id="KW-1185">Reference proteome</keyword>
<sequence>SRHVWALVYTYSTFCASMNSTQCVESINGVLKAEIGARTMLIKLVESIKKQIENKAKHQHESEYQNQLLSVGLPTIH</sequence>
<organism evidence="1 2">
    <name type="scientific">Racocetra persica</name>
    <dbReference type="NCBI Taxonomy" id="160502"/>
    <lineage>
        <taxon>Eukaryota</taxon>
        <taxon>Fungi</taxon>
        <taxon>Fungi incertae sedis</taxon>
        <taxon>Mucoromycota</taxon>
        <taxon>Glomeromycotina</taxon>
        <taxon>Glomeromycetes</taxon>
        <taxon>Diversisporales</taxon>
        <taxon>Gigasporaceae</taxon>
        <taxon>Racocetra</taxon>
    </lineage>
</organism>
<dbReference type="EMBL" id="CAJVQC010126354">
    <property type="protein sequence ID" value="CAG8840323.1"/>
    <property type="molecule type" value="Genomic_DNA"/>
</dbReference>
<accession>A0ACA9SLM1</accession>
<gene>
    <name evidence="1" type="ORF">RPERSI_LOCUS31391</name>
</gene>
<evidence type="ECO:0000313" key="1">
    <source>
        <dbReference type="EMBL" id="CAG8840323.1"/>
    </source>
</evidence>
<comment type="caution">
    <text evidence="1">The sequence shown here is derived from an EMBL/GenBank/DDBJ whole genome shotgun (WGS) entry which is preliminary data.</text>
</comment>
<reference evidence="1" key="1">
    <citation type="submission" date="2021-06" db="EMBL/GenBank/DDBJ databases">
        <authorList>
            <person name="Kallberg Y."/>
            <person name="Tangrot J."/>
            <person name="Rosling A."/>
        </authorList>
    </citation>
    <scope>NUCLEOTIDE SEQUENCE</scope>
    <source>
        <strain evidence="1">MA461A</strain>
    </source>
</reference>
<feature type="non-terminal residue" evidence="1">
    <location>
        <position position="1"/>
    </location>
</feature>
<proteinExistence type="predicted"/>
<evidence type="ECO:0000313" key="2">
    <source>
        <dbReference type="Proteomes" id="UP000789920"/>
    </source>
</evidence>